<feature type="region of interest" description="Disordered" evidence="4">
    <location>
        <begin position="358"/>
        <end position="384"/>
    </location>
</feature>
<feature type="compositionally biased region" description="Acidic residues" evidence="4">
    <location>
        <begin position="96"/>
        <end position="121"/>
    </location>
</feature>
<feature type="compositionally biased region" description="Acidic residues" evidence="4">
    <location>
        <begin position="147"/>
        <end position="174"/>
    </location>
</feature>
<dbReference type="InterPro" id="IPR006709">
    <property type="entry name" value="SSU_processome_Utp14"/>
</dbReference>
<keyword evidence="6" id="KW-1185">Reference proteome</keyword>
<accession>A0AAD6VID8</accession>
<feature type="region of interest" description="Disordered" evidence="4">
    <location>
        <begin position="827"/>
        <end position="882"/>
    </location>
</feature>
<proteinExistence type="predicted"/>
<dbReference type="PANTHER" id="PTHR14150">
    <property type="entry name" value="U3 SMALL NUCLEOLAR RNA-ASSOCIATED PROTEIN 14"/>
    <property type="match status" value="1"/>
</dbReference>
<dbReference type="GO" id="GO:0006364">
    <property type="term" value="P:rRNA processing"/>
    <property type="evidence" value="ECO:0007669"/>
    <property type="project" value="InterPro"/>
</dbReference>
<feature type="compositionally biased region" description="Basic and acidic residues" evidence="4">
    <location>
        <begin position="550"/>
        <end position="560"/>
    </location>
</feature>
<comment type="subcellular location">
    <subcellularLocation>
        <location evidence="1">Nucleus</location>
        <location evidence="1">Nucleolus</location>
    </subcellularLocation>
</comment>
<name>A0AAD6VID8_9AGAR</name>
<feature type="region of interest" description="Disordered" evidence="4">
    <location>
        <begin position="689"/>
        <end position="804"/>
    </location>
</feature>
<evidence type="ECO:0000256" key="2">
    <source>
        <dbReference type="ARBA" id="ARBA00022553"/>
    </source>
</evidence>
<evidence type="ECO:0000313" key="5">
    <source>
        <dbReference type="EMBL" id="KAJ7210462.1"/>
    </source>
</evidence>
<keyword evidence="3" id="KW-0539">Nucleus</keyword>
<evidence type="ECO:0000256" key="4">
    <source>
        <dbReference type="SAM" id="MobiDB-lite"/>
    </source>
</evidence>
<comment type="caution">
    <text evidence="5">The sequence shown here is derived from an EMBL/GenBank/DDBJ whole genome shotgun (WGS) entry which is preliminary data.</text>
</comment>
<evidence type="ECO:0000256" key="3">
    <source>
        <dbReference type="ARBA" id="ARBA00023242"/>
    </source>
</evidence>
<feature type="compositionally biased region" description="Acidic residues" evidence="4">
    <location>
        <begin position="614"/>
        <end position="626"/>
    </location>
</feature>
<feature type="region of interest" description="Disordered" evidence="4">
    <location>
        <begin position="1"/>
        <end position="32"/>
    </location>
</feature>
<feature type="compositionally biased region" description="Acidic residues" evidence="4">
    <location>
        <begin position="72"/>
        <end position="87"/>
    </location>
</feature>
<organism evidence="5 6">
    <name type="scientific">Mycena pura</name>
    <dbReference type="NCBI Taxonomy" id="153505"/>
    <lineage>
        <taxon>Eukaryota</taxon>
        <taxon>Fungi</taxon>
        <taxon>Dikarya</taxon>
        <taxon>Basidiomycota</taxon>
        <taxon>Agaricomycotina</taxon>
        <taxon>Agaricomycetes</taxon>
        <taxon>Agaricomycetidae</taxon>
        <taxon>Agaricales</taxon>
        <taxon>Marasmiineae</taxon>
        <taxon>Mycenaceae</taxon>
        <taxon>Mycena</taxon>
    </lineage>
</organism>
<feature type="compositionally biased region" description="Basic residues" evidence="4">
    <location>
        <begin position="366"/>
        <end position="375"/>
    </location>
</feature>
<evidence type="ECO:0000256" key="1">
    <source>
        <dbReference type="ARBA" id="ARBA00004604"/>
    </source>
</evidence>
<dbReference type="PANTHER" id="PTHR14150:SF12">
    <property type="entry name" value="U3 SMALL NUCLEOLAR RNA-ASSOCIATED PROTEIN 14 HOMOLOG A"/>
    <property type="match status" value="1"/>
</dbReference>
<dbReference type="AlphaFoldDB" id="A0AAD6VID8"/>
<evidence type="ECO:0000313" key="6">
    <source>
        <dbReference type="Proteomes" id="UP001219525"/>
    </source>
</evidence>
<keyword evidence="2" id="KW-0597">Phosphoprotein</keyword>
<gene>
    <name evidence="5" type="ORF">GGX14DRAFT_565674</name>
</gene>
<reference evidence="5" key="1">
    <citation type="submission" date="2023-03" db="EMBL/GenBank/DDBJ databases">
        <title>Massive genome expansion in bonnet fungi (Mycena s.s.) driven by repeated elements and novel gene families across ecological guilds.</title>
        <authorList>
            <consortium name="Lawrence Berkeley National Laboratory"/>
            <person name="Harder C.B."/>
            <person name="Miyauchi S."/>
            <person name="Viragh M."/>
            <person name="Kuo A."/>
            <person name="Thoen E."/>
            <person name="Andreopoulos B."/>
            <person name="Lu D."/>
            <person name="Skrede I."/>
            <person name="Drula E."/>
            <person name="Henrissat B."/>
            <person name="Morin E."/>
            <person name="Kohler A."/>
            <person name="Barry K."/>
            <person name="LaButti K."/>
            <person name="Morin E."/>
            <person name="Salamov A."/>
            <person name="Lipzen A."/>
            <person name="Mereny Z."/>
            <person name="Hegedus B."/>
            <person name="Baldrian P."/>
            <person name="Stursova M."/>
            <person name="Weitz H."/>
            <person name="Taylor A."/>
            <person name="Grigoriev I.V."/>
            <person name="Nagy L.G."/>
            <person name="Martin F."/>
            <person name="Kauserud H."/>
        </authorList>
    </citation>
    <scope>NUCLEOTIDE SEQUENCE</scope>
    <source>
        <strain evidence="5">9144</strain>
    </source>
</reference>
<feature type="compositionally biased region" description="Basic residues" evidence="4">
    <location>
        <begin position="561"/>
        <end position="571"/>
    </location>
</feature>
<feature type="compositionally biased region" description="Acidic residues" evidence="4">
    <location>
        <begin position="219"/>
        <end position="259"/>
    </location>
</feature>
<sequence length="1033" mass="112718">MLRSRRPSASKPIGKDAKSKANNAAGYLKRRTAKTATARIQDVYELVETEGGRRGKGKKSRRETVDLKYDFGEDGADGRDEETDEEEQRQPRLIGEEDSIGSDDDEDIDSDAAFEDIDGDADGFAGVFSRKNEPTKKKKAKVKFVDVDLDEDEDINMSDAAEEGQEDEDLDSDTYIDILDVMDGKGEVYNGDSDGDEGSRSLPEKSQTPLLGPATATQPDDEDEELDSQEENESGDASDSDDDDDDQLGVPDDADEIDTSPEALTALHDFISKLPSDAPPPPSTKRKADADGDGNIAPRKRRALPALQERTQAGVEDEFQVGNTTGAPKLSLDDLLAPLSSVTPDALRAVRKSLGAGTIPAETRPKTKSTGKKVKPIGGGALAAPLPTRTQARVDREAAYEATKEEVEKWAPSMKRIREAEHLSFPLQAPKQQVGRVSNAELAAKFKPTTELETAVSRLLATANLAQDADIQRTENQLMAATLTPEEVVRRRNELRQMRELAFRGETKARRVAKIKSKVYRKIARGKKQREAAREGGGDDTEDEGSAMQREVDRARERAGLRVRRNAKWNRARAEGEEDQDETEGLGGRQEIEIELEREERLQRLIRGEKDDASSGDDDSGDESGEDGIKRSAFNELKALDDVPGDEPPAKHQGVFGMKFMQAGMQRQNMEAKRMADDFVEEMSRLVDEDADGNEGDGPTAGVIAQRTGGRVSFRPGTDDTAKAVPMPLENASITSPARSLSPPPVSAKASQPRPLLSSSASAVEENPWLVSTSSGPKAPRAKNNVVVSKDSKSVDKARHKLAKNEKKLDKVVVAAARDDAVVEIEMDNVLGSNEGQKQKPSENTIDGDDGDGTTSEANSEVDAQERALMLKKKGKGGKADTKAFEQRDLVALAFAGDNVVRDFEEAKKREIASDAPRNVDTTLPGWGSWGGPNARKGKPKPKFIKKIPGIAPTDRADHGKAHIIISEKRDKKAAKYQVKDLPYPFTSVAQYERSLEAPLGTEWNTRVAFQKGTLPRVVKKMGMVIEPLQKLV</sequence>
<dbReference type="EMBL" id="JARJCW010000028">
    <property type="protein sequence ID" value="KAJ7210462.1"/>
    <property type="molecule type" value="Genomic_DNA"/>
</dbReference>
<protein>
    <submittedName>
        <fullName evidence="5">Utp14-domain-containing protein</fullName>
    </submittedName>
</protein>
<feature type="compositionally biased region" description="Basic and acidic residues" evidence="4">
    <location>
        <begin position="62"/>
        <end position="71"/>
    </location>
</feature>
<feature type="compositionally biased region" description="Basic and acidic residues" evidence="4">
    <location>
        <begin position="790"/>
        <end position="804"/>
    </location>
</feature>
<dbReference type="GO" id="GO:0032040">
    <property type="term" value="C:small-subunit processome"/>
    <property type="evidence" value="ECO:0007669"/>
    <property type="project" value="InterPro"/>
</dbReference>
<feature type="region of interest" description="Disordered" evidence="4">
    <location>
        <begin position="44"/>
        <end position="322"/>
    </location>
</feature>
<feature type="compositionally biased region" description="Basic and acidic residues" evidence="4">
    <location>
        <begin position="598"/>
        <end position="613"/>
    </location>
</feature>
<feature type="region of interest" description="Disordered" evidence="4">
    <location>
        <begin position="524"/>
        <end position="653"/>
    </location>
</feature>
<dbReference type="Pfam" id="PF04615">
    <property type="entry name" value="Utp14"/>
    <property type="match status" value="1"/>
</dbReference>
<feature type="region of interest" description="Disordered" evidence="4">
    <location>
        <begin position="923"/>
        <end position="943"/>
    </location>
</feature>
<dbReference type="Proteomes" id="UP001219525">
    <property type="component" value="Unassembled WGS sequence"/>
</dbReference>